<dbReference type="EMBL" id="NOWF01000011">
    <property type="protein sequence ID" value="OYD06558.1"/>
    <property type="molecule type" value="Genomic_DNA"/>
</dbReference>
<evidence type="ECO:0000313" key="3">
    <source>
        <dbReference type="Proteomes" id="UP000215459"/>
    </source>
</evidence>
<proteinExistence type="predicted"/>
<accession>A0A235B2M9</accession>
<keyword evidence="3" id="KW-1185">Reference proteome</keyword>
<dbReference type="Proteomes" id="UP000215459">
    <property type="component" value="Unassembled WGS sequence"/>
</dbReference>
<gene>
    <name evidence="2" type="ORF">CHM34_15815</name>
</gene>
<organism evidence="2 3">
    <name type="scientific">Paludifilum halophilum</name>
    <dbReference type="NCBI Taxonomy" id="1642702"/>
    <lineage>
        <taxon>Bacteria</taxon>
        <taxon>Bacillati</taxon>
        <taxon>Bacillota</taxon>
        <taxon>Bacilli</taxon>
        <taxon>Bacillales</taxon>
        <taxon>Thermoactinomycetaceae</taxon>
        <taxon>Paludifilum</taxon>
    </lineage>
</organism>
<dbReference type="AlphaFoldDB" id="A0A235B2M9"/>
<sequence>MTGSFPEPIPLPDNGGIPVDPTLPKGVRSTAHRGISDRGKRGPLSRGAPLWRIPLLPYFSRSLPISSLCFVYCTTSGASFPPPSSRRWKKGSRPRLSIWIRYFG</sequence>
<evidence type="ECO:0000313" key="2">
    <source>
        <dbReference type="EMBL" id="OYD06558.1"/>
    </source>
</evidence>
<reference evidence="2 3" key="1">
    <citation type="submission" date="2017-07" db="EMBL/GenBank/DDBJ databases">
        <title>The genome sequence of Paludifilum halophilum highlights mechanisms for microbial adaptation to high salt environemnts.</title>
        <authorList>
            <person name="Belbahri L."/>
        </authorList>
    </citation>
    <scope>NUCLEOTIDE SEQUENCE [LARGE SCALE GENOMIC DNA]</scope>
    <source>
        <strain evidence="2 3">DSM 102817</strain>
    </source>
</reference>
<evidence type="ECO:0000256" key="1">
    <source>
        <dbReference type="SAM" id="MobiDB-lite"/>
    </source>
</evidence>
<protein>
    <submittedName>
        <fullName evidence="2">Uncharacterized protein</fullName>
    </submittedName>
</protein>
<feature type="region of interest" description="Disordered" evidence="1">
    <location>
        <begin position="1"/>
        <end position="48"/>
    </location>
</feature>
<name>A0A235B2M9_9BACL</name>
<comment type="caution">
    <text evidence="2">The sequence shown here is derived from an EMBL/GenBank/DDBJ whole genome shotgun (WGS) entry which is preliminary data.</text>
</comment>